<proteinExistence type="predicted"/>
<dbReference type="SUPFAM" id="SSF54637">
    <property type="entry name" value="Thioesterase/thiol ester dehydrase-isomerase"/>
    <property type="match status" value="1"/>
</dbReference>
<dbReference type="Gene3D" id="3.10.129.10">
    <property type="entry name" value="Hotdog Thioesterase"/>
    <property type="match status" value="1"/>
</dbReference>
<reference evidence="2" key="1">
    <citation type="submission" date="2016-10" db="EMBL/GenBank/DDBJ databases">
        <authorList>
            <person name="Varghese N."/>
        </authorList>
    </citation>
    <scope>NUCLEOTIDE SEQUENCE [LARGE SCALE GENOMIC DNA]</scope>
    <source>
        <strain evidence="2">CGMCC 1.12284</strain>
    </source>
</reference>
<evidence type="ECO:0000313" key="2">
    <source>
        <dbReference type="Proteomes" id="UP000183275"/>
    </source>
</evidence>
<accession>A0A1I0LXM6</accession>
<dbReference type="eggNOG" id="ENOG502N5QQ">
    <property type="taxonomic scope" value="Archaea"/>
</dbReference>
<dbReference type="InterPro" id="IPR029069">
    <property type="entry name" value="HotDog_dom_sf"/>
</dbReference>
<evidence type="ECO:0000313" key="1">
    <source>
        <dbReference type="EMBL" id="SEV80376.1"/>
    </source>
</evidence>
<keyword evidence="2" id="KW-1185">Reference proteome</keyword>
<dbReference type="OrthoDB" id="42004at2157"/>
<dbReference type="CDD" id="cd00586">
    <property type="entry name" value="4HBT"/>
    <property type="match status" value="1"/>
</dbReference>
<dbReference type="EMBL" id="FOIS01000001">
    <property type="protein sequence ID" value="SEV80376.1"/>
    <property type="molecule type" value="Genomic_DNA"/>
</dbReference>
<dbReference type="RefSeq" id="WP_049990236.1">
    <property type="nucleotide sequence ID" value="NZ_FOIS01000001.1"/>
</dbReference>
<dbReference type="STRING" id="1202768.SAMN05216285_0103"/>
<sequence>MSFTRTWTVRFSDTDPFGIAHYPRLIDAIHETSDMFMESIGWPFWELTEDHGIGLPLVSMDFDFEGQVNAGDEVEIELTPEVGDSSVRLDYRATHDGAVVFSGTEHRVCVPVDGDGGVPVPDDLRAAFEAAAD</sequence>
<dbReference type="Pfam" id="PF13279">
    <property type="entry name" value="4HBT_2"/>
    <property type="match status" value="1"/>
</dbReference>
<gene>
    <name evidence="1" type="ORF">SAMN05216285_0103</name>
</gene>
<dbReference type="AlphaFoldDB" id="A0A1I0LXM6"/>
<dbReference type="Proteomes" id="UP000183275">
    <property type="component" value="Unassembled WGS sequence"/>
</dbReference>
<organism evidence="1 2">
    <name type="scientific">Natrinema salifodinae</name>
    <dbReference type="NCBI Taxonomy" id="1202768"/>
    <lineage>
        <taxon>Archaea</taxon>
        <taxon>Methanobacteriati</taxon>
        <taxon>Methanobacteriota</taxon>
        <taxon>Stenosarchaea group</taxon>
        <taxon>Halobacteria</taxon>
        <taxon>Halobacteriales</taxon>
        <taxon>Natrialbaceae</taxon>
        <taxon>Natrinema</taxon>
    </lineage>
</organism>
<protein>
    <submittedName>
        <fullName evidence="1">4-hydroxybenzoyl-CoA thioesterase</fullName>
    </submittedName>
</protein>
<name>A0A1I0LXM6_9EURY</name>